<gene>
    <name evidence="1" type="ORF">SAMN04488528_101531</name>
</gene>
<dbReference type="OrthoDB" id="1491334at2"/>
<evidence type="ECO:0000313" key="2">
    <source>
        <dbReference type="Proteomes" id="UP000198619"/>
    </source>
</evidence>
<reference evidence="1 2" key="1">
    <citation type="submission" date="2016-10" db="EMBL/GenBank/DDBJ databases">
        <authorList>
            <person name="de Groot N.N."/>
        </authorList>
    </citation>
    <scope>NUCLEOTIDE SEQUENCE [LARGE SCALE GENOMIC DNA]</scope>
    <source>
        <strain evidence="1 2">DSM 12271</strain>
    </source>
</reference>
<organism evidence="1 2">
    <name type="scientific">Clostridium frigidicarnis</name>
    <dbReference type="NCBI Taxonomy" id="84698"/>
    <lineage>
        <taxon>Bacteria</taxon>
        <taxon>Bacillati</taxon>
        <taxon>Bacillota</taxon>
        <taxon>Clostridia</taxon>
        <taxon>Eubacteriales</taxon>
        <taxon>Clostridiaceae</taxon>
        <taxon>Clostridium</taxon>
    </lineage>
</organism>
<dbReference type="STRING" id="84698.SAMN04488528_101531"/>
<dbReference type="EMBL" id="FOKI01000015">
    <property type="protein sequence ID" value="SFB16844.1"/>
    <property type="molecule type" value="Genomic_DNA"/>
</dbReference>
<dbReference type="Proteomes" id="UP000198619">
    <property type="component" value="Unassembled WGS sequence"/>
</dbReference>
<proteinExistence type="predicted"/>
<dbReference type="RefSeq" id="WP_090041297.1">
    <property type="nucleotide sequence ID" value="NZ_FOKI01000015.1"/>
</dbReference>
<keyword evidence="2" id="KW-1185">Reference proteome</keyword>
<sequence>MAIYSHGQEFSTRDGQRTQSIIDIECTSETIYVFPGTLSENDIVLKYRANNSRRRTPKHIHFTIDLLIKKEHNATLVNSFIDTLLTRWNSIQGLTSRDYNLLLNNLVISRDAQILQDYRELNNYGDYSVEFLLNFGELLMLQEKTNRADAYMFRNVMTNIRNDGDIYSIVSSATHNGR</sequence>
<protein>
    <submittedName>
        <fullName evidence="1">Uncharacterized protein</fullName>
    </submittedName>
</protein>
<evidence type="ECO:0000313" key="1">
    <source>
        <dbReference type="EMBL" id="SFB16844.1"/>
    </source>
</evidence>
<name>A0A1I0YU91_9CLOT</name>
<dbReference type="AlphaFoldDB" id="A0A1I0YU91"/>
<accession>A0A1I0YU91</accession>